<name>A0A565BI05_9BRAS</name>
<dbReference type="PANTHER" id="PTHR13500:SF0">
    <property type="entry name" value="NUCLEOLAR PRE-RIBOSOMAL-ASSOCIATED PROTEIN 1"/>
    <property type="match status" value="1"/>
</dbReference>
<dbReference type="Proteomes" id="UP000489600">
    <property type="component" value="Unassembled WGS sequence"/>
</dbReference>
<proteinExistence type="predicted"/>
<dbReference type="GO" id="GO:0000463">
    <property type="term" value="P:maturation of LSU-rRNA from tricistronic rRNA transcript (SSU-rRNA, 5.8S rRNA, LSU-rRNA)"/>
    <property type="evidence" value="ECO:0007669"/>
    <property type="project" value="TreeGrafter"/>
</dbReference>
<dbReference type="EMBL" id="CABITT030000004">
    <property type="protein sequence ID" value="VVB00482.1"/>
    <property type="molecule type" value="Genomic_DNA"/>
</dbReference>
<dbReference type="GO" id="GO:0005730">
    <property type="term" value="C:nucleolus"/>
    <property type="evidence" value="ECO:0007669"/>
    <property type="project" value="TreeGrafter"/>
</dbReference>
<dbReference type="InterPro" id="IPR039844">
    <property type="entry name" value="URB1"/>
</dbReference>
<keyword evidence="2" id="KW-1185">Reference proteome</keyword>
<accession>A0A565BI05</accession>
<dbReference type="AlphaFoldDB" id="A0A565BI05"/>
<gene>
    <name evidence="1" type="ORF">ANE_LOCUS10926</name>
</gene>
<dbReference type="PANTHER" id="PTHR13500">
    <property type="entry name" value="NUCLEOLAR PRERIBOSOMAL-ASSOCIATED PROTEIN 1"/>
    <property type="match status" value="1"/>
</dbReference>
<evidence type="ECO:0000313" key="2">
    <source>
        <dbReference type="Proteomes" id="UP000489600"/>
    </source>
</evidence>
<comment type="caution">
    <text evidence="1">The sequence shown here is derived from an EMBL/GenBank/DDBJ whole genome shotgun (WGS) entry which is preliminary data.</text>
</comment>
<reference evidence="1" key="1">
    <citation type="submission" date="2019-07" db="EMBL/GenBank/DDBJ databases">
        <authorList>
            <person name="Dittberner H."/>
        </authorList>
    </citation>
    <scope>NUCLEOTIDE SEQUENCE [LARGE SCALE GENOMIC DNA]</scope>
</reference>
<sequence>MVRRGPHMASEIANKFHFKDFAKLGEYKKRGMTRRRFVAVAISFLEVGKPGFLRSILKQKEMYSIVLQGLGNDDLKDKILVLDQSKVSRGLRRALFGDARAAGQHYSKRG</sequence>
<dbReference type="GO" id="GO:0000466">
    <property type="term" value="P:maturation of 5.8S rRNA from tricistronic rRNA transcript (SSU-rRNA, 5.8S rRNA, LSU-rRNA)"/>
    <property type="evidence" value="ECO:0007669"/>
    <property type="project" value="TreeGrafter"/>
</dbReference>
<dbReference type="OrthoDB" id="1743654at2759"/>
<protein>
    <submittedName>
        <fullName evidence="1">Uncharacterized protein</fullName>
    </submittedName>
</protein>
<evidence type="ECO:0000313" key="1">
    <source>
        <dbReference type="EMBL" id="VVB00482.1"/>
    </source>
</evidence>
<organism evidence="1 2">
    <name type="scientific">Arabis nemorensis</name>
    <dbReference type="NCBI Taxonomy" id="586526"/>
    <lineage>
        <taxon>Eukaryota</taxon>
        <taxon>Viridiplantae</taxon>
        <taxon>Streptophyta</taxon>
        <taxon>Embryophyta</taxon>
        <taxon>Tracheophyta</taxon>
        <taxon>Spermatophyta</taxon>
        <taxon>Magnoliopsida</taxon>
        <taxon>eudicotyledons</taxon>
        <taxon>Gunneridae</taxon>
        <taxon>Pentapetalae</taxon>
        <taxon>rosids</taxon>
        <taxon>malvids</taxon>
        <taxon>Brassicales</taxon>
        <taxon>Brassicaceae</taxon>
        <taxon>Arabideae</taxon>
        <taxon>Arabis</taxon>
    </lineage>
</organism>